<keyword evidence="1" id="KW-0812">Transmembrane</keyword>
<keyword evidence="1" id="KW-1133">Transmembrane helix</keyword>
<feature type="transmembrane region" description="Helical" evidence="1">
    <location>
        <begin position="191"/>
        <end position="216"/>
    </location>
</feature>
<dbReference type="EMBL" id="PKHA01000009">
    <property type="protein sequence ID" value="PKY98265.1"/>
    <property type="molecule type" value="Genomic_DNA"/>
</dbReference>
<feature type="transmembrane region" description="Helical" evidence="1">
    <location>
        <begin position="51"/>
        <end position="71"/>
    </location>
</feature>
<evidence type="ECO:0000256" key="1">
    <source>
        <dbReference type="SAM" id="Phobius"/>
    </source>
</evidence>
<dbReference type="AlphaFoldDB" id="A0A2I1KRK9"/>
<gene>
    <name evidence="2" type="ORF">CYJ26_08555</name>
</gene>
<reference evidence="2 3" key="1">
    <citation type="submission" date="2017-12" db="EMBL/GenBank/DDBJ databases">
        <title>Phylogenetic diversity of female urinary microbiome.</title>
        <authorList>
            <person name="Thomas-White K."/>
            <person name="Wolfe A.J."/>
        </authorList>
    </citation>
    <scope>NUCLEOTIDE SEQUENCE [LARGE SCALE GENOMIC DNA]</scope>
    <source>
        <strain evidence="2 3">UMB0319</strain>
    </source>
</reference>
<protein>
    <submittedName>
        <fullName evidence="2">Uncharacterized protein</fullName>
    </submittedName>
</protein>
<accession>A0A2I1KRK9</accession>
<feature type="transmembrane region" description="Helical" evidence="1">
    <location>
        <begin position="244"/>
        <end position="265"/>
    </location>
</feature>
<feature type="transmembrane region" description="Helical" evidence="1">
    <location>
        <begin position="20"/>
        <end position="39"/>
    </location>
</feature>
<sequence length="275" mass="28841">MLATLLKEEVILKGRTYGQVFAILTVAGLGASAIGAVPAHMGADSLTTLTFGASMGAFLIAIPIIVVSELIDYWQSMYGQRGYLTMAVPARGREVFGAKVLFSLAASLVSVVFATLGVTAAVLVSAWARGAEVSSVFAPLREVIDGIGVGFFWGFVAFLILQMLAWIVIIEAVMSIGAKARWNRMGLGAPVIGVLAVYLIGQVLTVAAIIVVPVGLDLPSHQIVWEGSLPSMVATWGTGEDPSVLGLGFLPVPLVLAAVLAWRAVPAIEKHTSLR</sequence>
<proteinExistence type="predicted"/>
<evidence type="ECO:0000313" key="3">
    <source>
        <dbReference type="Proteomes" id="UP000234778"/>
    </source>
</evidence>
<keyword evidence="1" id="KW-0472">Membrane</keyword>
<organism evidence="2 3">
    <name type="scientific">Actinomyces urogenitalis</name>
    <dbReference type="NCBI Taxonomy" id="103621"/>
    <lineage>
        <taxon>Bacteria</taxon>
        <taxon>Bacillati</taxon>
        <taxon>Actinomycetota</taxon>
        <taxon>Actinomycetes</taxon>
        <taxon>Actinomycetales</taxon>
        <taxon>Actinomycetaceae</taxon>
        <taxon>Actinomyces</taxon>
    </lineage>
</organism>
<dbReference type="GeneID" id="81708983"/>
<evidence type="ECO:0000313" key="2">
    <source>
        <dbReference type="EMBL" id="PKY98265.1"/>
    </source>
</evidence>
<dbReference type="Proteomes" id="UP000234778">
    <property type="component" value="Unassembled WGS sequence"/>
</dbReference>
<feature type="transmembrane region" description="Helical" evidence="1">
    <location>
        <begin position="147"/>
        <end position="170"/>
    </location>
</feature>
<feature type="transmembrane region" description="Helical" evidence="1">
    <location>
        <begin position="100"/>
        <end position="127"/>
    </location>
</feature>
<name>A0A2I1KRK9_9ACTO</name>
<dbReference type="RefSeq" id="WP_006549239.1">
    <property type="nucleotide sequence ID" value="NZ_JASPEK010000051.1"/>
</dbReference>
<comment type="caution">
    <text evidence="2">The sequence shown here is derived from an EMBL/GenBank/DDBJ whole genome shotgun (WGS) entry which is preliminary data.</text>
</comment>